<keyword evidence="5" id="KW-1185">Reference proteome</keyword>
<proteinExistence type="inferred from homology"/>
<dbReference type="AlphaFoldDB" id="A0AB34J7E6"/>
<comment type="caution">
    <text evidence="4">The sequence shown here is derived from an EMBL/GenBank/DDBJ whole genome shotgun (WGS) entry which is preliminary data.</text>
</comment>
<reference evidence="4 5" key="1">
    <citation type="journal article" date="2024" name="Science">
        <title>Giant polyketide synthase enzymes in the biosynthesis of giant marine polyether toxins.</title>
        <authorList>
            <person name="Fallon T.R."/>
            <person name="Shende V.V."/>
            <person name="Wierzbicki I.H."/>
            <person name="Pendleton A.L."/>
            <person name="Watervoot N.F."/>
            <person name="Auber R.P."/>
            <person name="Gonzalez D.J."/>
            <person name="Wisecaver J.H."/>
            <person name="Moore B.S."/>
        </authorList>
    </citation>
    <scope>NUCLEOTIDE SEQUENCE [LARGE SCALE GENOMIC DNA]</scope>
    <source>
        <strain evidence="4 5">12B1</strain>
    </source>
</reference>
<protein>
    <submittedName>
        <fullName evidence="4">Uncharacterized protein</fullName>
    </submittedName>
</protein>
<comment type="similarity">
    <text evidence="1">Belongs to the MOG1 family.</text>
</comment>
<evidence type="ECO:0000256" key="2">
    <source>
        <dbReference type="ARBA" id="ARBA00022448"/>
    </source>
</evidence>
<dbReference type="GO" id="GO:0006606">
    <property type="term" value="P:protein import into nucleus"/>
    <property type="evidence" value="ECO:0007669"/>
    <property type="project" value="TreeGrafter"/>
</dbReference>
<evidence type="ECO:0000256" key="1">
    <source>
        <dbReference type="ARBA" id="ARBA00010307"/>
    </source>
</evidence>
<dbReference type="InterPro" id="IPR016123">
    <property type="entry name" value="Mog1/PsbP_a/b/a-sand"/>
</dbReference>
<dbReference type="Gene3D" id="3.40.1000.10">
    <property type="entry name" value="Mog1/PsbP, alpha/beta/alpha sandwich"/>
    <property type="match status" value="1"/>
</dbReference>
<dbReference type="InterPro" id="IPR007681">
    <property type="entry name" value="Mog1"/>
</dbReference>
<dbReference type="GO" id="GO:0031267">
    <property type="term" value="F:small GTPase binding"/>
    <property type="evidence" value="ECO:0007669"/>
    <property type="project" value="TreeGrafter"/>
</dbReference>
<keyword evidence="3" id="KW-0653">Protein transport</keyword>
<name>A0AB34J7E6_PRYPA</name>
<dbReference type="Proteomes" id="UP001515480">
    <property type="component" value="Unassembled WGS sequence"/>
</dbReference>
<dbReference type="SUPFAM" id="SSF55724">
    <property type="entry name" value="Mog1p/PsbP-like"/>
    <property type="match status" value="1"/>
</dbReference>
<organism evidence="4 5">
    <name type="scientific">Prymnesium parvum</name>
    <name type="common">Toxic golden alga</name>
    <dbReference type="NCBI Taxonomy" id="97485"/>
    <lineage>
        <taxon>Eukaryota</taxon>
        <taxon>Haptista</taxon>
        <taxon>Haptophyta</taxon>
        <taxon>Prymnesiophyceae</taxon>
        <taxon>Prymnesiales</taxon>
        <taxon>Prymnesiaceae</taxon>
        <taxon>Prymnesium</taxon>
    </lineage>
</organism>
<evidence type="ECO:0000313" key="4">
    <source>
        <dbReference type="EMBL" id="KAL1514509.1"/>
    </source>
</evidence>
<dbReference type="Pfam" id="PF04603">
    <property type="entry name" value="Mog1"/>
    <property type="match status" value="1"/>
</dbReference>
<gene>
    <name evidence="4" type="ORF">AB1Y20_003608</name>
</gene>
<evidence type="ECO:0000256" key="3">
    <source>
        <dbReference type="ARBA" id="ARBA00022927"/>
    </source>
</evidence>
<dbReference type="GO" id="GO:0005085">
    <property type="term" value="F:guanyl-nucleotide exchange factor activity"/>
    <property type="evidence" value="ECO:0007669"/>
    <property type="project" value="TreeGrafter"/>
</dbReference>
<evidence type="ECO:0000313" key="5">
    <source>
        <dbReference type="Proteomes" id="UP001515480"/>
    </source>
</evidence>
<dbReference type="EMBL" id="JBGBPQ010000012">
    <property type="protein sequence ID" value="KAL1514509.1"/>
    <property type="molecule type" value="Genomic_DNA"/>
</dbReference>
<accession>A0AB34J7E6</accession>
<dbReference type="GO" id="GO:0005634">
    <property type="term" value="C:nucleus"/>
    <property type="evidence" value="ECO:0007669"/>
    <property type="project" value="TreeGrafter"/>
</dbReference>
<dbReference type="PANTHER" id="PTHR15837:SF0">
    <property type="entry name" value="RAN GUANINE NUCLEOTIDE RELEASE FACTOR"/>
    <property type="match status" value="1"/>
</dbReference>
<keyword evidence="2" id="KW-0813">Transport</keyword>
<dbReference type="PANTHER" id="PTHR15837">
    <property type="entry name" value="RAN GUANINE NUCLEOTIDE RELEASE FACTOR"/>
    <property type="match status" value="1"/>
</dbReference>
<sequence>MATPLFGGALSVELHGHWLDASDVRPVPDHQEVWTERDGPRALVIELLQRVDAHDDRAVCAHFEELSERNGALHAKLSPQVSTMGRLDQSLRAAEPAYGVHGVQTLPDGVDLHVHLRLVRLLPQETDVLLSLCRPWPRGDAGAASCEVRSEEGVVAEDAAAVDALVRSVRVHDWHLFGETT</sequence>